<dbReference type="InterPro" id="IPR036317">
    <property type="entry name" value="Cullin_homology_sf"/>
</dbReference>
<keyword evidence="5" id="KW-1185">Reference proteome</keyword>
<dbReference type="GO" id="GO:0006511">
    <property type="term" value="P:ubiquitin-dependent protein catabolic process"/>
    <property type="evidence" value="ECO:0007669"/>
    <property type="project" value="InterPro"/>
</dbReference>
<comment type="similarity">
    <text evidence="1">Belongs to the cullin family.</text>
</comment>
<accession>L8GTK2</accession>
<gene>
    <name evidence="4" type="ORF">ACA1_276880</name>
</gene>
<protein>
    <submittedName>
        <fullName evidence="4">Cullin, putative</fullName>
    </submittedName>
</protein>
<sequence>MVVMTVVVVVRSYVLPSSVQQKWDAFAAAYLAENPQRRLQYIPHMGTAEMQVVLGESRYFFTVTTAMMCVLHRFAFGQEFSLRELQDETAIPDKDLKRTLFSLISPLQGSRVGLLVKQPVKGKFEPTDRFSVNAAFASRLRKIRVPALPYPPPRKQRQPTSSSSSSSSTGGAMME</sequence>
<dbReference type="STRING" id="1257118.L8GTK2"/>
<feature type="domain" description="Cullin family profile" evidence="3">
    <location>
        <begin position="1"/>
        <end position="104"/>
    </location>
</feature>
<evidence type="ECO:0000256" key="1">
    <source>
        <dbReference type="PROSITE-ProRule" id="PRU00330"/>
    </source>
</evidence>
<dbReference type="RefSeq" id="XP_004337464.1">
    <property type="nucleotide sequence ID" value="XM_004337416.1"/>
</dbReference>
<feature type="region of interest" description="Disordered" evidence="2">
    <location>
        <begin position="147"/>
        <end position="175"/>
    </location>
</feature>
<evidence type="ECO:0000259" key="3">
    <source>
        <dbReference type="PROSITE" id="PS50069"/>
    </source>
</evidence>
<evidence type="ECO:0000313" key="4">
    <source>
        <dbReference type="EMBL" id="ELR15451.1"/>
    </source>
</evidence>
<dbReference type="EMBL" id="KB008032">
    <property type="protein sequence ID" value="ELR15451.1"/>
    <property type="molecule type" value="Genomic_DNA"/>
</dbReference>
<dbReference type="VEuPathDB" id="AmoebaDB:ACA1_500058"/>
<dbReference type="InterPro" id="IPR016158">
    <property type="entry name" value="Cullin_homology"/>
</dbReference>
<reference evidence="4 5" key="1">
    <citation type="journal article" date="2013" name="Genome Biol.">
        <title>Genome of Acanthamoeba castellanii highlights extensive lateral gene transfer and early evolution of tyrosine kinase signaling.</title>
        <authorList>
            <person name="Clarke M."/>
            <person name="Lohan A.J."/>
            <person name="Liu B."/>
            <person name="Lagkouvardos I."/>
            <person name="Roy S."/>
            <person name="Zafar N."/>
            <person name="Bertelli C."/>
            <person name="Schilde C."/>
            <person name="Kianianmomeni A."/>
            <person name="Burglin T.R."/>
            <person name="Frech C."/>
            <person name="Turcotte B."/>
            <person name="Kopec K.O."/>
            <person name="Synnott J.M."/>
            <person name="Choo C."/>
            <person name="Paponov I."/>
            <person name="Finkler A."/>
            <person name="Soon Heng Tan C."/>
            <person name="Hutchins A.P."/>
            <person name="Weinmeier T."/>
            <person name="Rattei T."/>
            <person name="Chu J.S."/>
            <person name="Gimenez G."/>
            <person name="Irimia M."/>
            <person name="Rigden D.J."/>
            <person name="Fitzpatrick D.A."/>
            <person name="Lorenzo-Morales J."/>
            <person name="Bateman A."/>
            <person name="Chiu C.H."/>
            <person name="Tang P."/>
            <person name="Hegemann P."/>
            <person name="Fromm H."/>
            <person name="Raoult D."/>
            <person name="Greub G."/>
            <person name="Miranda-Saavedra D."/>
            <person name="Chen N."/>
            <person name="Nash P."/>
            <person name="Ginger M.L."/>
            <person name="Horn M."/>
            <person name="Schaap P."/>
            <person name="Caler L."/>
            <person name="Loftus B."/>
        </authorList>
    </citation>
    <scope>NUCLEOTIDE SEQUENCE [LARGE SCALE GENOMIC DNA]</scope>
    <source>
        <strain evidence="4 5">Neff</strain>
    </source>
</reference>
<dbReference type="GO" id="GO:0031625">
    <property type="term" value="F:ubiquitin protein ligase binding"/>
    <property type="evidence" value="ECO:0007669"/>
    <property type="project" value="InterPro"/>
</dbReference>
<dbReference type="KEGG" id="acan:ACA1_276880"/>
<dbReference type="OrthoDB" id="27073at2759"/>
<evidence type="ECO:0000256" key="2">
    <source>
        <dbReference type="SAM" id="MobiDB-lite"/>
    </source>
</evidence>
<dbReference type="Pfam" id="PF26557">
    <property type="entry name" value="Cullin_AB"/>
    <property type="match status" value="1"/>
</dbReference>
<dbReference type="Proteomes" id="UP000011083">
    <property type="component" value="Unassembled WGS sequence"/>
</dbReference>
<organism evidence="4 5">
    <name type="scientific">Acanthamoeba castellanii (strain ATCC 30010 / Neff)</name>
    <dbReference type="NCBI Taxonomy" id="1257118"/>
    <lineage>
        <taxon>Eukaryota</taxon>
        <taxon>Amoebozoa</taxon>
        <taxon>Discosea</taxon>
        <taxon>Longamoebia</taxon>
        <taxon>Centramoebida</taxon>
        <taxon>Acanthamoebidae</taxon>
        <taxon>Acanthamoeba</taxon>
    </lineage>
</organism>
<dbReference type="PANTHER" id="PTHR11932">
    <property type="entry name" value="CULLIN"/>
    <property type="match status" value="1"/>
</dbReference>
<dbReference type="InterPro" id="IPR045093">
    <property type="entry name" value="Cullin"/>
</dbReference>
<dbReference type="SUPFAM" id="SSF75632">
    <property type="entry name" value="Cullin homology domain"/>
    <property type="match status" value="1"/>
</dbReference>
<proteinExistence type="inferred from homology"/>
<dbReference type="PROSITE" id="PS50069">
    <property type="entry name" value="CULLIN_2"/>
    <property type="match status" value="1"/>
</dbReference>
<name>L8GTK2_ACACF</name>
<dbReference type="InterPro" id="IPR059120">
    <property type="entry name" value="Cullin-like_AB"/>
</dbReference>
<dbReference type="Gene3D" id="3.30.230.130">
    <property type="entry name" value="Cullin, Chain C, Domain 2"/>
    <property type="match status" value="1"/>
</dbReference>
<evidence type="ECO:0000313" key="5">
    <source>
        <dbReference type="Proteomes" id="UP000011083"/>
    </source>
</evidence>
<dbReference type="AlphaFoldDB" id="L8GTK2"/>
<dbReference type="GeneID" id="14916002"/>